<evidence type="ECO:0000256" key="2">
    <source>
        <dbReference type="ARBA" id="ARBA00022475"/>
    </source>
</evidence>
<dbReference type="InterPro" id="IPR012340">
    <property type="entry name" value="NA-bd_OB-fold"/>
</dbReference>
<dbReference type="GO" id="GO:0005524">
    <property type="term" value="F:ATP binding"/>
    <property type="evidence" value="ECO:0007669"/>
    <property type="project" value="UniProtKB-KW"/>
</dbReference>
<evidence type="ECO:0000256" key="1">
    <source>
        <dbReference type="ARBA" id="ARBA00022448"/>
    </source>
</evidence>
<keyword evidence="10" id="KW-1185">Reference proteome</keyword>
<dbReference type="PROSITE" id="PS50893">
    <property type="entry name" value="ABC_TRANSPORTER_2"/>
    <property type="match status" value="1"/>
</dbReference>
<comment type="function">
    <text evidence="7">Part of the ABC transporter complex PotABCD involved in spermidine/putrescine import. Responsible for energy coupling to the transport system.</text>
</comment>
<keyword evidence="6 7" id="KW-0472">Membrane</keyword>
<dbReference type="OrthoDB" id="9802264at2"/>
<dbReference type="SUPFAM" id="SSF50331">
    <property type="entry name" value="MOP-like"/>
    <property type="match status" value="1"/>
</dbReference>
<protein>
    <recommendedName>
        <fullName evidence="7">Spermidine/putrescine import ATP-binding protein PotA</fullName>
        <ecNumber evidence="7">7.6.2.11</ecNumber>
    </recommendedName>
</protein>
<keyword evidence="3 7" id="KW-0547">Nucleotide-binding</keyword>
<comment type="subunit">
    <text evidence="7">The complex is composed of two ATP-binding proteins (PotA), two transmembrane proteins (PotB and PotC) and a solute-binding protein (PotD).</text>
</comment>
<comment type="similarity">
    <text evidence="7">Belongs to the ABC transporter superfamily. Spermidine/putrescine importer (TC 3.A.1.11.1) family.</text>
</comment>
<evidence type="ECO:0000256" key="5">
    <source>
        <dbReference type="ARBA" id="ARBA00022967"/>
    </source>
</evidence>
<dbReference type="GO" id="GO:0015847">
    <property type="term" value="P:putrescine transport"/>
    <property type="evidence" value="ECO:0007669"/>
    <property type="project" value="UniProtKB-ARBA"/>
</dbReference>
<dbReference type="InterPro" id="IPR003593">
    <property type="entry name" value="AAA+_ATPase"/>
</dbReference>
<dbReference type="SMART" id="SM00382">
    <property type="entry name" value="AAA"/>
    <property type="match status" value="1"/>
</dbReference>
<evidence type="ECO:0000256" key="4">
    <source>
        <dbReference type="ARBA" id="ARBA00022840"/>
    </source>
</evidence>
<dbReference type="Gene3D" id="2.40.50.100">
    <property type="match status" value="1"/>
</dbReference>
<dbReference type="GO" id="GO:0016887">
    <property type="term" value="F:ATP hydrolysis activity"/>
    <property type="evidence" value="ECO:0007669"/>
    <property type="project" value="InterPro"/>
</dbReference>
<evidence type="ECO:0000256" key="7">
    <source>
        <dbReference type="RuleBase" id="RU364083"/>
    </source>
</evidence>
<dbReference type="InterPro" id="IPR003439">
    <property type="entry name" value="ABC_transporter-like_ATP-bd"/>
</dbReference>
<dbReference type="SUPFAM" id="SSF52540">
    <property type="entry name" value="P-loop containing nucleoside triphosphate hydrolases"/>
    <property type="match status" value="1"/>
</dbReference>
<dbReference type="NCBIfam" id="TIGR01187">
    <property type="entry name" value="potA"/>
    <property type="match status" value="1"/>
</dbReference>
<organism evidence="9 10">
    <name type="scientific">Pseudorhodoplanes sinuspersici</name>
    <dbReference type="NCBI Taxonomy" id="1235591"/>
    <lineage>
        <taxon>Bacteria</taxon>
        <taxon>Pseudomonadati</taxon>
        <taxon>Pseudomonadota</taxon>
        <taxon>Alphaproteobacteria</taxon>
        <taxon>Hyphomicrobiales</taxon>
        <taxon>Pseudorhodoplanes</taxon>
    </lineage>
</organism>
<dbReference type="PROSITE" id="PS00211">
    <property type="entry name" value="ABC_TRANSPORTER_1"/>
    <property type="match status" value="1"/>
</dbReference>
<keyword evidence="2 7" id="KW-1003">Cell membrane</keyword>
<dbReference type="GO" id="GO:0043190">
    <property type="term" value="C:ATP-binding cassette (ABC) transporter complex"/>
    <property type="evidence" value="ECO:0007669"/>
    <property type="project" value="InterPro"/>
</dbReference>
<dbReference type="STRING" id="1235591.CAK95_16855"/>
<dbReference type="PANTHER" id="PTHR42781">
    <property type="entry name" value="SPERMIDINE/PUTRESCINE IMPORT ATP-BINDING PROTEIN POTA"/>
    <property type="match status" value="1"/>
</dbReference>
<dbReference type="Gene3D" id="3.40.50.300">
    <property type="entry name" value="P-loop containing nucleotide triphosphate hydrolases"/>
    <property type="match status" value="1"/>
</dbReference>
<dbReference type="InterPro" id="IPR027417">
    <property type="entry name" value="P-loop_NTPase"/>
</dbReference>
<evidence type="ECO:0000313" key="9">
    <source>
        <dbReference type="EMBL" id="ARQ03024.1"/>
    </source>
</evidence>
<dbReference type="InterPro" id="IPR013611">
    <property type="entry name" value="Transp-assoc_OB_typ2"/>
</dbReference>
<dbReference type="InterPro" id="IPR005893">
    <property type="entry name" value="PotA-like"/>
</dbReference>
<keyword evidence="1 7" id="KW-0813">Transport</keyword>
<evidence type="ECO:0000259" key="8">
    <source>
        <dbReference type="PROSITE" id="PS50893"/>
    </source>
</evidence>
<dbReference type="Pfam" id="PF08402">
    <property type="entry name" value="TOBE_2"/>
    <property type="match status" value="1"/>
</dbReference>
<dbReference type="PANTHER" id="PTHR42781:SF4">
    <property type="entry name" value="SPERMIDINE_PUTRESCINE IMPORT ATP-BINDING PROTEIN POTA"/>
    <property type="match status" value="1"/>
</dbReference>
<dbReference type="KEGG" id="psin:CAK95_16855"/>
<evidence type="ECO:0000256" key="3">
    <source>
        <dbReference type="ARBA" id="ARBA00022741"/>
    </source>
</evidence>
<reference evidence="9 10" key="1">
    <citation type="submission" date="2017-05" db="EMBL/GenBank/DDBJ databases">
        <title>Full genome sequence of Pseudorhodoplanes sinuspersici.</title>
        <authorList>
            <person name="Dastgheib S.M.M."/>
            <person name="Shavandi M."/>
            <person name="Tirandaz H."/>
        </authorList>
    </citation>
    <scope>NUCLEOTIDE SEQUENCE [LARGE SCALE GENOMIC DNA]</scope>
    <source>
        <strain evidence="9 10">RIPI110</strain>
    </source>
</reference>
<dbReference type="Proteomes" id="UP000194137">
    <property type="component" value="Chromosome"/>
</dbReference>
<gene>
    <name evidence="7" type="primary">potA</name>
    <name evidence="9" type="ORF">CAK95_16855</name>
</gene>
<evidence type="ECO:0000256" key="6">
    <source>
        <dbReference type="ARBA" id="ARBA00023136"/>
    </source>
</evidence>
<sequence length="368" mass="39531">MNAVTPDRDVAVQLDGVSKRFGTSIALDSAWLKIDRGEFMTLLGPSGCGKTTLLNLVAGFLAPDDGEIFIDGALVTDVPTFARKTGIVFQNYALFPHMTVANNVAYGLKARGVAKAEINTRVAEILAMMKLTGFEDRKPRQLSGGQQQRVALARALVIRPKVLLLDEPFSALDKNLRASMQVEVKEIQRSLGVTTIFVTHDQSEALSLSDRIAVMSGGRICQIDKPEALYRRPADRFVASFIGEGSWLRATLERFEGSNAVVRIGKTALTVPAGPLTGIARGADVDLFIRPEHLHVSSVNDATLDGSVAASIYQGGHVDLYVDMPQVSPARVLMRLNAKDANGMWDAGARIMIGVSGNDAVAFPPASA</sequence>
<feature type="domain" description="ABC transporter" evidence="8">
    <location>
        <begin position="12"/>
        <end position="242"/>
    </location>
</feature>
<dbReference type="InterPro" id="IPR050093">
    <property type="entry name" value="ABC_SmlMolc_Importer"/>
</dbReference>
<keyword evidence="5 7" id="KW-1278">Translocase</keyword>
<proteinExistence type="inferred from homology"/>
<dbReference type="InterPro" id="IPR008995">
    <property type="entry name" value="Mo/tungstate-bd_C_term_dom"/>
</dbReference>
<dbReference type="GO" id="GO:0015417">
    <property type="term" value="F:ABC-type polyamine transporter activity"/>
    <property type="evidence" value="ECO:0007669"/>
    <property type="project" value="UniProtKB-EC"/>
</dbReference>
<evidence type="ECO:0000313" key="10">
    <source>
        <dbReference type="Proteomes" id="UP000194137"/>
    </source>
</evidence>
<dbReference type="Pfam" id="PF00005">
    <property type="entry name" value="ABC_tran"/>
    <property type="match status" value="1"/>
</dbReference>
<dbReference type="EC" id="7.6.2.11" evidence="7"/>
<dbReference type="InterPro" id="IPR017871">
    <property type="entry name" value="ABC_transporter-like_CS"/>
</dbReference>
<dbReference type="Gene3D" id="2.40.50.140">
    <property type="entry name" value="Nucleic acid-binding proteins"/>
    <property type="match status" value="1"/>
</dbReference>
<accession>A0A1W7A093</accession>
<dbReference type="AlphaFoldDB" id="A0A1W7A093"/>
<comment type="catalytic activity">
    <reaction evidence="7">
        <text>ATP + H2O + polyamine-[polyamine-binding protein]Side 1 = ADP + phosphate + polyamineSide 2 + [polyamine-binding protein]Side 1.</text>
        <dbReference type="EC" id="7.6.2.11"/>
    </reaction>
</comment>
<keyword evidence="4 7" id="KW-0067">ATP-binding</keyword>
<dbReference type="EMBL" id="CP021112">
    <property type="protein sequence ID" value="ARQ03024.1"/>
    <property type="molecule type" value="Genomic_DNA"/>
</dbReference>
<name>A0A1W7A093_9HYPH</name>
<dbReference type="FunFam" id="3.40.50.300:FF:000133">
    <property type="entry name" value="Spermidine/putrescine import ATP-binding protein PotA"/>
    <property type="match status" value="1"/>
</dbReference>